<name>A0A9D1HP75_9FIRM</name>
<accession>A0A9D1HP75</accession>
<dbReference type="InterPro" id="IPR013785">
    <property type="entry name" value="Aldolase_TIM"/>
</dbReference>
<evidence type="ECO:0000256" key="3">
    <source>
        <dbReference type="ARBA" id="ARBA00013068"/>
    </source>
</evidence>
<dbReference type="PANTHER" id="PTHR11627">
    <property type="entry name" value="FRUCTOSE-BISPHOSPHATE ALDOLASE"/>
    <property type="match status" value="1"/>
</dbReference>
<evidence type="ECO:0000256" key="6">
    <source>
        <dbReference type="ARBA" id="ARBA00029799"/>
    </source>
</evidence>
<dbReference type="AlphaFoldDB" id="A0A9D1HP75"/>
<evidence type="ECO:0000256" key="7">
    <source>
        <dbReference type="SAM" id="MobiDB-lite"/>
    </source>
</evidence>
<evidence type="ECO:0000313" key="9">
    <source>
        <dbReference type="Proteomes" id="UP000824175"/>
    </source>
</evidence>
<keyword evidence="5 8" id="KW-0456">Lyase</keyword>
<dbReference type="SUPFAM" id="SSF51569">
    <property type="entry name" value="Aldolase"/>
    <property type="match status" value="1"/>
</dbReference>
<evidence type="ECO:0000313" key="8">
    <source>
        <dbReference type="EMBL" id="HIU13986.1"/>
    </source>
</evidence>
<gene>
    <name evidence="8" type="ORF">IAD15_07955</name>
</gene>
<reference evidence="8" key="2">
    <citation type="journal article" date="2021" name="PeerJ">
        <title>Extensive microbial diversity within the chicken gut microbiome revealed by metagenomics and culture.</title>
        <authorList>
            <person name="Gilroy R."/>
            <person name="Ravi A."/>
            <person name="Getino M."/>
            <person name="Pursley I."/>
            <person name="Horton D.L."/>
            <person name="Alikhan N.F."/>
            <person name="Baker D."/>
            <person name="Gharbi K."/>
            <person name="Hall N."/>
            <person name="Watson M."/>
            <person name="Adriaenssens E.M."/>
            <person name="Foster-Nyarko E."/>
            <person name="Jarju S."/>
            <person name="Secka A."/>
            <person name="Antonio M."/>
            <person name="Oren A."/>
            <person name="Chaudhuri R.R."/>
            <person name="La Ragione R."/>
            <person name="Hildebrand F."/>
            <person name="Pallen M.J."/>
        </authorList>
    </citation>
    <scope>NUCLEOTIDE SEQUENCE</scope>
    <source>
        <strain evidence="8">CHK195-11698</strain>
    </source>
</reference>
<comment type="caution">
    <text evidence="8">The sequence shown here is derived from an EMBL/GenBank/DDBJ whole genome shotgun (WGS) entry which is preliminary data.</text>
</comment>
<dbReference type="EMBL" id="DVMJ01000065">
    <property type="protein sequence ID" value="HIU13986.1"/>
    <property type="molecule type" value="Genomic_DNA"/>
</dbReference>
<keyword evidence="4" id="KW-0324">Glycolysis</keyword>
<feature type="region of interest" description="Disordered" evidence="7">
    <location>
        <begin position="21"/>
        <end position="41"/>
    </location>
</feature>
<dbReference type="InterPro" id="IPR000741">
    <property type="entry name" value="FBA_I"/>
</dbReference>
<evidence type="ECO:0000256" key="4">
    <source>
        <dbReference type="ARBA" id="ARBA00023152"/>
    </source>
</evidence>
<reference evidence="8" key="1">
    <citation type="submission" date="2020-10" db="EMBL/GenBank/DDBJ databases">
        <authorList>
            <person name="Gilroy R."/>
        </authorList>
    </citation>
    <scope>NUCLEOTIDE SEQUENCE</scope>
    <source>
        <strain evidence="8">CHK195-11698</strain>
    </source>
</reference>
<dbReference type="GO" id="GO:0006096">
    <property type="term" value="P:glycolytic process"/>
    <property type="evidence" value="ECO:0007669"/>
    <property type="project" value="UniProtKB-KW"/>
</dbReference>
<protein>
    <recommendedName>
        <fullName evidence="3">fructose-bisphosphate aldolase</fullName>
        <ecNumber evidence="3">4.1.2.13</ecNumber>
    </recommendedName>
    <alternativeName>
        <fullName evidence="6">Fructose-bisphosphate aldolase class I</fullName>
    </alternativeName>
</protein>
<comment type="pathway">
    <text evidence="1">Carbohydrate degradation; glycolysis; D-glyceraldehyde 3-phosphate and glycerone phosphate from D-glucose: step 4/4.</text>
</comment>
<dbReference type="Proteomes" id="UP000824175">
    <property type="component" value="Unassembled WGS sequence"/>
</dbReference>
<sequence>MNQEQLQRMISGKGFIAALDQSDSSTSQVKENDRVPSDSYPNEQKMHALHLRILTNPHFNGTYILGVSLSQNMMDCKIEGEYVTDYLWHRKRILSFSKIDAGLTEPSHQVQRMTPIDDLEMQLSHAKERHVFGTGMRSVIHGADVNGIQAIVDQQFALARQIAKAGLVPILEPEIDIHISDKAGAEKIMHYEIAKQFRTLPEDMKIILRISIPTVTDTYLDLMEDSHVVRIIALSGGYSQKEANHLLSQNKGLIASFSRAFAEGLSTQQSDEAFDKTLQRSIHKIYEASNS</sequence>
<proteinExistence type="inferred from homology"/>
<evidence type="ECO:0000256" key="5">
    <source>
        <dbReference type="ARBA" id="ARBA00023239"/>
    </source>
</evidence>
<evidence type="ECO:0000256" key="2">
    <source>
        <dbReference type="ARBA" id="ARBA00010387"/>
    </source>
</evidence>
<comment type="similarity">
    <text evidence="2">Belongs to the class I fructose-bisphosphate aldolase family.</text>
</comment>
<evidence type="ECO:0000256" key="1">
    <source>
        <dbReference type="ARBA" id="ARBA00004714"/>
    </source>
</evidence>
<dbReference type="Gene3D" id="3.20.20.70">
    <property type="entry name" value="Aldolase class I"/>
    <property type="match status" value="1"/>
</dbReference>
<dbReference type="EC" id="4.1.2.13" evidence="3"/>
<organism evidence="8 9">
    <name type="scientific">Candidatus Fimiplasma intestinipullorum</name>
    <dbReference type="NCBI Taxonomy" id="2840825"/>
    <lineage>
        <taxon>Bacteria</taxon>
        <taxon>Bacillati</taxon>
        <taxon>Bacillota</taxon>
        <taxon>Clostridia</taxon>
        <taxon>Eubacteriales</taxon>
        <taxon>Candidatus Fimiplasma</taxon>
    </lineage>
</organism>
<dbReference type="GO" id="GO:0004332">
    <property type="term" value="F:fructose-bisphosphate aldolase activity"/>
    <property type="evidence" value="ECO:0007669"/>
    <property type="project" value="UniProtKB-EC"/>
</dbReference>